<keyword evidence="3" id="KW-1185">Reference proteome</keyword>
<dbReference type="InterPro" id="IPR001810">
    <property type="entry name" value="F-box_dom"/>
</dbReference>
<proteinExistence type="predicted"/>
<name>A0A8T1YXA8_9BRAS</name>
<dbReference type="PANTHER" id="PTHR31111">
    <property type="entry name" value="BNAA05G37150D PROTEIN-RELATED"/>
    <property type="match status" value="1"/>
</dbReference>
<dbReference type="InterPro" id="IPR013187">
    <property type="entry name" value="F-box-assoc_dom_typ3"/>
</dbReference>
<dbReference type="Pfam" id="PF00646">
    <property type="entry name" value="F-box"/>
    <property type="match status" value="1"/>
</dbReference>
<feature type="domain" description="F-box" evidence="1">
    <location>
        <begin position="23"/>
        <end position="69"/>
    </location>
</feature>
<dbReference type="InterPro" id="IPR017451">
    <property type="entry name" value="F-box-assoc_interact_dom"/>
</dbReference>
<organism evidence="2 3">
    <name type="scientific">Arabidopsis thaliana x Arabidopsis arenosa</name>
    <dbReference type="NCBI Taxonomy" id="1240361"/>
    <lineage>
        <taxon>Eukaryota</taxon>
        <taxon>Viridiplantae</taxon>
        <taxon>Streptophyta</taxon>
        <taxon>Embryophyta</taxon>
        <taxon>Tracheophyta</taxon>
        <taxon>Spermatophyta</taxon>
        <taxon>Magnoliopsida</taxon>
        <taxon>eudicotyledons</taxon>
        <taxon>Gunneridae</taxon>
        <taxon>Pentapetalae</taxon>
        <taxon>rosids</taxon>
        <taxon>malvids</taxon>
        <taxon>Brassicales</taxon>
        <taxon>Brassicaceae</taxon>
        <taxon>Camelineae</taxon>
        <taxon>Arabidopsis</taxon>
    </lineage>
</organism>
<dbReference type="AlphaFoldDB" id="A0A8T1YXA8"/>
<gene>
    <name evidence="2" type="ORF">ISN45_Aa06g015180</name>
</gene>
<dbReference type="NCBIfam" id="TIGR01640">
    <property type="entry name" value="F_box_assoc_1"/>
    <property type="match status" value="1"/>
</dbReference>
<reference evidence="2 3" key="1">
    <citation type="submission" date="2020-12" db="EMBL/GenBank/DDBJ databases">
        <title>Concerted genomic and epigenomic changes stabilize Arabidopsis allopolyploids.</title>
        <authorList>
            <person name="Chen Z."/>
        </authorList>
    </citation>
    <scope>NUCLEOTIDE SEQUENCE [LARGE SCALE GENOMIC DNA]</scope>
    <source>
        <strain evidence="2">Allo738</strain>
        <tissue evidence="2">Leaf</tissue>
    </source>
</reference>
<comment type="caution">
    <text evidence="2">The sequence shown here is derived from an EMBL/GenBank/DDBJ whole genome shotgun (WGS) entry which is preliminary data.</text>
</comment>
<evidence type="ECO:0000313" key="3">
    <source>
        <dbReference type="Proteomes" id="UP000694240"/>
    </source>
</evidence>
<dbReference type="EMBL" id="JAEFBK010000011">
    <property type="protein sequence ID" value="KAG7550766.1"/>
    <property type="molecule type" value="Genomic_DNA"/>
</dbReference>
<dbReference type="Proteomes" id="UP000694240">
    <property type="component" value="Chromosome 11"/>
</dbReference>
<dbReference type="Pfam" id="PF08268">
    <property type="entry name" value="FBA_3"/>
    <property type="match status" value="1"/>
</dbReference>
<evidence type="ECO:0000259" key="1">
    <source>
        <dbReference type="PROSITE" id="PS50181"/>
    </source>
</evidence>
<protein>
    <submittedName>
        <fullName evidence="2">F-box associated interaction domain</fullName>
    </submittedName>
</protein>
<evidence type="ECO:0000313" key="2">
    <source>
        <dbReference type="EMBL" id="KAG7550766.1"/>
    </source>
</evidence>
<dbReference type="SMART" id="SM00256">
    <property type="entry name" value="FBOX"/>
    <property type="match status" value="1"/>
</dbReference>
<sequence length="432" mass="50037">IMRRRNKKSKTENNKDLQTSEERIKFDEIPHDLVIEILGRLPTKSVARFLTVSKLWATTIRSPDFIKSYPLGSSSKPRTLIACDLNYKEPNPNVHFFRPSTSSSTTSTSLLSRVTCPFTYPRHMEYYYHHVNGLISVGYGTEQIVTNPITGKFITLPKPRTRRKLVRSLFGYDSVSDQYKVLCMTERLRGHPEEASSQHQVYILGAKKKSWKMINCSIPHRPWSWNGVCINGVVYYIAKTGAGMLHLSLMRFDLKSDDLDLFTSLPEEIETSLYDCLLINYEGKVAIPTRPTDNTCDVWVMNQEGGKLEWLKKISFTIKPNWKGSCYLVVTGTTPTGEFILAPTHYYDSFYVFHYNPDLNSFRKITIQAPGVQKYFNHQKLAFVFSDFIYVFHYHPHKNSFRRTKVEASSAFMYRSRRAMVFPDYVESVRLL</sequence>
<accession>A0A8T1YXA8</accession>
<feature type="non-terminal residue" evidence="2">
    <location>
        <position position="1"/>
    </location>
</feature>
<dbReference type="PANTHER" id="PTHR31111:SF67">
    <property type="entry name" value="F-BOX DOMAIN-CONTAINING PROTEIN"/>
    <property type="match status" value="1"/>
</dbReference>
<dbReference type="PROSITE" id="PS50181">
    <property type="entry name" value="FBOX"/>
    <property type="match status" value="1"/>
</dbReference>